<dbReference type="Proteomes" id="UP000027170">
    <property type="component" value="Unassembled WGS sequence"/>
</dbReference>
<name>A0A836MSU1_9NEIS</name>
<evidence type="ECO:0000313" key="2">
    <source>
        <dbReference type="EMBL" id="KDN15590.1"/>
    </source>
</evidence>
<proteinExistence type="predicted"/>
<organism evidence="2 3">
    <name type="scientific">Snodgrassella communis</name>
    <dbReference type="NCBI Taxonomy" id="2946699"/>
    <lineage>
        <taxon>Bacteria</taxon>
        <taxon>Pseudomonadati</taxon>
        <taxon>Pseudomonadota</taxon>
        <taxon>Betaproteobacteria</taxon>
        <taxon>Neisseriales</taxon>
        <taxon>Neisseriaceae</taxon>
        <taxon>Snodgrassella</taxon>
    </lineage>
</organism>
<protein>
    <submittedName>
        <fullName evidence="2">Uncharacterized protein</fullName>
    </submittedName>
</protein>
<dbReference type="AlphaFoldDB" id="A0A836MSU1"/>
<sequence>MNWHSIISSIAIVDIAEILCFVGFVCLYLLLFDDIHSKRDPCNKGLLIPGYQVW</sequence>
<keyword evidence="1" id="KW-0812">Transmembrane</keyword>
<keyword evidence="3" id="KW-1185">Reference proteome</keyword>
<reference evidence="2 3" key="1">
    <citation type="submission" date="2014-03" db="EMBL/GenBank/DDBJ databases">
        <title>The genomes of two eusocial bee gut symbionts.</title>
        <authorList>
            <person name="Kwong W.K."/>
            <person name="Engel P."/>
            <person name="Koch H."/>
            <person name="Moran N.A."/>
        </authorList>
    </citation>
    <scope>NUCLEOTIDE SEQUENCE [LARGE SCALE GENOMIC DNA]</scope>
    <source>
        <strain evidence="3">wkB29</strain>
    </source>
</reference>
<dbReference type="EMBL" id="JFZV01000001">
    <property type="protein sequence ID" value="KDN15590.1"/>
    <property type="molecule type" value="Genomic_DNA"/>
</dbReference>
<evidence type="ECO:0000313" key="3">
    <source>
        <dbReference type="Proteomes" id="UP000027170"/>
    </source>
</evidence>
<comment type="caution">
    <text evidence="2">The sequence shown here is derived from an EMBL/GenBank/DDBJ whole genome shotgun (WGS) entry which is preliminary data.</text>
</comment>
<evidence type="ECO:0000256" key="1">
    <source>
        <dbReference type="SAM" id="Phobius"/>
    </source>
</evidence>
<feature type="transmembrane region" description="Helical" evidence="1">
    <location>
        <begin position="6"/>
        <end position="31"/>
    </location>
</feature>
<keyword evidence="1" id="KW-0472">Membrane</keyword>
<keyword evidence="1" id="KW-1133">Transmembrane helix</keyword>
<accession>A0A836MSU1</accession>
<gene>
    <name evidence="2" type="ORF">SALWKB29_0009</name>
</gene>